<protein>
    <submittedName>
        <fullName evidence="1">Uncharacterized protein</fullName>
    </submittedName>
</protein>
<evidence type="ECO:0000313" key="2">
    <source>
        <dbReference type="Proteomes" id="UP001418222"/>
    </source>
</evidence>
<evidence type="ECO:0000313" key="1">
    <source>
        <dbReference type="EMBL" id="KAK8936510.1"/>
    </source>
</evidence>
<proteinExistence type="predicted"/>
<name>A0AAP0BEY2_9ASPA</name>
<sequence>MGIVGPRLQQAYLDALIIIVEENIICREKHSERLKQFYLDSARSRESVCVARDDYDQSCPVKLLKHADHGIFGSSLFLRVVGQRGWVASPTCITNMTVGDSGQSCHFWGVVVPHYPGPNV</sequence>
<dbReference type="AlphaFoldDB" id="A0AAP0BEY2"/>
<gene>
    <name evidence="1" type="ORF">KSP39_PZI012207</name>
</gene>
<comment type="caution">
    <text evidence="1">The sequence shown here is derived from an EMBL/GenBank/DDBJ whole genome shotgun (WGS) entry which is preliminary data.</text>
</comment>
<dbReference type="EMBL" id="JBBWWQ010000010">
    <property type="protein sequence ID" value="KAK8936510.1"/>
    <property type="molecule type" value="Genomic_DNA"/>
</dbReference>
<organism evidence="1 2">
    <name type="scientific">Platanthera zijinensis</name>
    <dbReference type="NCBI Taxonomy" id="2320716"/>
    <lineage>
        <taxon>Eukaryota</taxon>
        <taxon>Viridiplantae</taxon>
        <taxon>Streptophyta</taxon>
        <taxon>Embryophyta</taxon>
        <taxon>Tracheophyta</taxon>
        <taxon>Spermatophyta</taxon>
        <taxon>Magnoliopsida</taxon>
        <taxon>Liliopsida</taxon>
        <taxon>Asparagales</taxon>
        <taxon>Orchidaceae</taxon>
        <taxon>Orchidoideae</taxon>
        <taxon>Orchideae</taxon>
        <taxon>Orchidinae</taxon>
        <taxon>Platanthera</taxon>
    </lineage>
</organism>
<reference evidence="1 2" key="1">
    <citation type="journal article" date="2022" name="Nat. Plants">
        <title>Genomes of leafy and leafless Platanthera orchids illuminate the evolution of mycoheterotrophy.</title>
        <authorList>
            <person name="Li M.H."/>
            <person name="Liu K.W."/>
            <person name="Li Z."/>
            <person name="Lu H.C."/>
            <person name="Ye Q.L."/>
            <person name="Zhang D."/>
            <person name="Wang J.Y."/>
            <person name="Li Y.F."/>
            <person name="Zhong Z.M."/>
            <person name="Liu X."/>
            <person name="Yu X."/>
            <person name="Liu D.K."/>
            <person name="Tu X.D."/>
            <person name="Liu B."/>
            <person name="Hao Y."/>
            <person name="Liao X.Y."/>
            <person name="Jiang Y.T."/>
            <person name="Sun W.H."/>
            <person name="Chen J."/>
            <person name="Chen Y.Q."/>
            <person name="Ai Y."/>
            <person name="Zhai J.W."/>
            <person name="Wu S.S."/>
            <person name="Zhou Z."/>
            <person name="Hsiao Y.Y."/>
            <person name="Wu W.L."/>
            <person name="Chen Y.Y."/>
            <person name="Lin Y.F."/>
            <person name="Hsu J.L."/>
            <person name="Li C.Y."/>
            <person name="Wang Z.W."/>
            <person name="Zhao X."/>
            <person name="Zhong W.Y."/>
            <person name="Ma X.K."/>
            <person name="Ma L."/>
            <person name="Huang J."/>
            <person name="Chen G.Z."/>
            <person name="Huang M.Z."/>
            <person name="Huang L."/>
            <person name="Peng D.H."/>
            <person name="Luo Y.B."/>
            <person name="Zou S.Q."/>
            <person name="Chen S.P."/>
            <person name="Lan S."/>
            <person name="Tsai W.C."/>
            <person name="Van de Peer Y."/>
            <person name="Liu Z.J."/>
        </authorList>
    </citation>
    <scope>NUCLEOTIDE SEQUENCE [LARGE SCALE GENOMIC DNA]</scope>
    <source>
        <strain evidence="1">Lor287</strain>
    </source>
</reference>
<keyword evidence="2" id="KW-1185">Reference proteome</keyword>
<dbReference type="Proteomes" id="UP001418222">
    <property type="component" value="Unassembled WGS sequence"/>
</dbReference>
<accession>A0AAP0BEY2</accession>